<dbReference type="Proteomes" id="UP001163336">
    <property type="component" value="Chromosome"/>
</dbReference>
<dbReference type="InterPro" id="IPR001296">
    <property type="entry name" value="Glyco_trans_1"/>
</dbReference>
<feature type="domain" description="Glycosyl transferase family 1" evidence="1">
    <location>
        <begin position="29"/>
        <end position="155"/>
    </location>
</feature>
<keyword evidence="3" id="KW-1185">Reference proteome</keyword>
<name>A0ABN6TJZ7_9BURK</name>
<accession>A0ABN6TJZ7</accession>
<protein>
    <recommendedName>
        <fullName evidence="1">Glycosyl transferase family 1 domain-containing protein</fullName>
    </recommendedName>
</protein>
<gene>
    <name evidence="2" type="ORF">MasN3_41200</name>
</gene>
<sequence length="194" mass="21251">MARALSTWYGNGPVDIKVLPFAVPFQQAAAASEKSFDFVYVADGEAHKNHRTLVQAWILLKKRGLTPGLALTLSQRDIELKRWVADQVAEYGLRIEDVGVVPHAEVPLLYQRAGALIFPSLSESFGLPLIEASTLGLPILAGELDFVRDVCMPAETFDPLSSVSIERAVLRHMGKADIPQLPASAENFLRKVMA</sequence>
<dbReference type="SUPFAM" id="SSF53756">
    <property type="entry name" value="UDP-Glycosyltransferase/glycogen phosphorylase"/>
    <property type="match status" value="1"/>
</dbReference>
<reference evidence="2" key="1">
    <citation type="submission" date="2022-11" db="EMBL/GenBank/DDBJ databases">
        <title>Isolation and characterization of PLA-degrading bacterium Massilia sp. from Antarctic soil.</title>
        <authorList>
            <person name="Sato K."/>
            <person name="Gomez-Fuentes C."/>
            <person name="Ahmad S.A."/>
            <person name="Zulkharnain A."/>
        </authorList>
    </citation>
    <scope>NUCLEOTIDE SEQUENCE</scope>
    <source>
        <strain evidence="2">N-3</strain>
    </source>
</reference>
<dbReference type="PANTHER" id="PTHR46401">
    <property type="entry name" value="GLYCOSYLTRANSFERASE WBBK-RELATED"/>
    <property type="match status" value="1"/>
</dbReference>
<organism evidence="2 3">
    <name type="scientific">Massilia varians</name>
    <dbReference type="NCBI Taxonomy" id="457921"/>
    <lineage>
        <taxon>Bacteria</taxon>
        <taxon>Pseudomonadati</taxon>
        <taxon>Pseudomonadota</taxon>
        <taxon>Betaproteobacteria</taxon>
        <taxon>Burkholderiales</taxon>
        <taxon>Oxalobacteraceae</taxon>
        <taxon>Telluria group</taxon>
        <taxon>Massilia</taxon>
    </lineage>
</organism>
<evidence type="ECO:0000259" key="1">
    <source>
        <dbReference type="Pfam" id="PF00534"/>
    </source>
</evidence>
<dbReference type="EMBL" id="AP026966">
    <property type="protein sequence ID" value="BDT60626.1"/>
    <property type="molecule type" value="Genomic_DNA"/>
</dbReference>
<evidence type="ECO:0000313" key="3">
    <source>
        <dbReference type="Proteomes" id="UP001163336"/>
    </source>
</evidence>
<evidence type="ECO:0000313" key="2">
    <source>
        <dbReference type="EMBL" id="BDT60626.1"/>
    </source>
</evidence>
<proteinExistence type="predicted"/>
<dbReference type="Gene3D" id="3.40.50.2000">
    <property type="entry name" value="Glycogen Phosphorylase B"/>
    <property type="match status" value="1"/>
</dbReference>
<dbReference type="PANTHER" id="PTHR46401:SF8">
    <property type="entry name" value="BLL6006 PROTEIN"/>
    <property type="match status" value="1"/>
</dbReference>
<dbReference type="Pfam" id="PF00534">
    <property type="entry name" value="Glycos_transf_1"/>
    <property type="match status" value="1"/>
</dbReference>